<evidence type="ECO:0000313" key="1">
    <source>
        <dbReference type="EMBL" id="JAP14196.1"/>
    </source>
</evidence>
<proteinExistence type="predicted"/>
<feature type="non-terminal residue" evidence="1">
    <location>
        <position position="1"/>
    </location>
</feature>
<reference evidence="1" key="1">
    <citation type="submission" date="2015-12" db="EMBL/GenBank/DDBJ databases">
        <title>Gene expression during late stages of embryo sac development: a critical building block for successful pollen-pistil interactions.</title>
        <authorList>
            <person name="Liu Y."/>
            <person name="Joly V."/>
            <person name="Sabar M."/>
            <person name="Matton D.P."/>
        </authorList>
    </citation>
    <scope>NUCLEOTIDE SEQUENCE</scope>
</reference>
<accession>A0A0V0H1H5</accession>
<organism evidence="1">
    <name type="scientific">Solanum chacoense</name>
    <name type="common">Chaco potato</name>
    <dbReference type="NCBI Taxonomy" id="4108"/>
    <lineage>
        <taxon>Eukaryota</taxon>
        <taxon>Viridiplantae</taxon>
        <taxon>Streptophyta</taxon>
        <taxon>Embryophyta</taxon>
        <taxon>Tracheophyta</taxon>
        <taxon>Spermatophyta</taxon>
        <taxon>Magnoliopsida</taxon>
        <taxon>eudicotyledons</taxon>
        <taxon>Gunneridae</taxon>
        <taxon>Pentapetalae</taxon>
        <taxon>asterids</taxon>
        <taxon>lamiids</taxon>
        <taxon>Solanales</taxon>
        <taxon>Solanaceae</taxon>
        <taxon>Solanoideae</taxon>
        <taxon>Solaneae</taxon>
        <taxon>Solanum</taxon>
    </lineage>
</organism>
<dbReference type="AlphaFoldDB" id="A0A0V0H1H5"/>
<sequence>LLLSREVLHLLGISHQPRQIHISNEHSGPTLLTNQVGYTHHKFVHPRPRVGHQVRCILGELDKFEGILPHTHSSLLQVHELHQLCLPKLKREEPIKESKFKLLSQHHIAITFLTLPLIKPNLSNPLELVGRQFRLLTSTNIHNGQDFAYLIDELLRVLIHL</sequence>
<protein>
    <submittedName>
        <fullName evidence="1">Putative ovule protein</fullName>
    </submittedName>
</protein>
<name>A0A0V0H1H5_SOLCH</name>
<dbReference type="EMBL" id="GEDG01026910">
    <property type="protein sequence ID" value="JAP14196.1"/>
    <property type="molecule type" value="Transcribed_RNA"/>
</dbReference>